<dbReference type="PANTHER" id="PTHR11537">
    <property type="entry name" value="VOLTAGE-GATED POTASSIUM CHANNEL"/>
    <property type="match status" value="1"/>
</dbReference>
<evidence type="ECO:0000256" key="7">
    <source>
        <dbReference type="ARBA" id="ARBA00022958"/>
    </source>
</evidence>
<evidence type="ECO:0000256" key="8">
    <source>
        <dbReference type="ARBA" id="ARBA00022989"/>
    </source>
</evidence>
<accession>A0A833GY28</accession>
<evidence type="ECO:0000256" key="3">
    <source>
        <dbReference type="ARBA" id="ARBA00022538"/>
    </source>
</evidence>
<feature type="transmembrane region" description="Helical" evidence="12">
    <location>
        <begin position="188"/>
        <end position="208"/>
    </location>
</feature>
<keyword evidence="5" id="KW-0631">Potassium channel</keyword>
<evidence type="ECO:0000256" key="1">
    <source>
        <dbReference type="ARBA" id="ARBA00004141"/>
    </source>
</evidence>
<dbReference type="Pfam" id="PF00520">
    <property type="entry name" value="Ion_trans"/>
    <property type="match status" value="1"/>
</dbReference>
<dbReference type="SUPFAM" id="SSF81324">
    <property type="entry name" value="Voltage-gated potassium channels"/>
    <property type="match status" value="1"/>
</dbReference>
<feature type="transmembrane region" description="Helical" evidence="12">
    <location>
        <begin position="66"/>
        <end position="88"/>
    </location>
</feature>
<feature type="domain" description="Ion transport" evidence="13">
    <location>
        <begin position="36"/>
        <end position="247"/>
    </location>
</feature>
<comment type="caution">
    <text evidence="14">The sequence shown here is derived from an EMBL/GenBank/DDBJ whole genome shotgun (WGS) entry which is preliminary data.</text>
</comment>
<evidence type="ECO:0000256" key="12">
    <source>
        <dbReference type="SAM" id="Phobius"/>
    </source>
</evidence>
<feature type="transmembrane region" description="Helical" evidence="12">
    <location>
        <begin position="159"/>
        <end position="182"/>
    </location>
</feature>
<name>A0A833GY28_9LEPT</name>
<comment type="subcellular location">
    <subcellularLocation>
        <location evidence="1">Membrane</location>
        <topology evidence="1">Multi-pass membrane protein</topology>
    </subcellularLocation>
</comment>
<evidence type="ECO:0000256" key="2">
    <source>
        <dbReference type="ARBA" id="ARBA00022448"/>
    </source>
</evidence>
<proteinExistence type="predicted"/>
<keyword evidence="11" id="KW-0407">Ion channel</keyword>
<dbReference type="PRINTS" id="PR00169">
    <property type="entry name" value="KCHANNEL"/>
</dbReference>
<keyword evidence="9" id="KW-0406">Ion transport</keyword>
<dbReference type="GO" id="GO:0008076">
    <property type="term" value="C:voltage-gated potassium channel complex"/>
    <property type="evidence" value="ECO:0007669"/>
    <property type="project" value="InterPro"/>
</dbReference>
<feature type="transmembrane region" description="Helical" evidence="12">
    <location>
        <begin position="95"/>
        <end position="113"/>
    </location>
</feature>
<feature type="transmembrane region" description="Helical" evidence="12">
    <location>
        <begin position="220"/>
        <end position="240"/>
    </location>
</feature>
<keyword evidence="10 12" id="KW-0472">Membrane</keyword>
<sequence>MEKPVFNRKLTPALKPYQRRLFEIVFEAETLAGRRFDEVLLLLIVTSLLVIMLETVQGFAALVYQIFYGIEIMMTLIFTAEYIVRILIVREKRKYIFSVLGIIDLISILPTYLELLFPGMHYLMVFRTLRMLRIFRVLKLTKFTSEAEVLLRGLKSSRYKITVFIASIFVYVVIFGTVLYVVEGPEHGFTSIPLSIYWAIVTMTTVGYGDIVPVTAAGKFISAIVMILGYSIIAVPTGIISVEIARAVREGASELNTRSCPSCTKEGHDPDASYCKFCGNQLSVSE</sequence>
<protein>
    <submittedName>
        <fullName evidence="14">Ion transporter</fullName>
    </submittedName>
</protein>
<evidence type="ECO:0000256" key="10">
    <source>
        <dbReference type="ARBA" id="ARBA00023136"/>
    </source>
</evidence>
<evidence type="ECO:0000313" key="14">
    <source>
        <dbReference type="EMBL" id="KAB2929417.1"/>
    </source>
</evidence>
<keyword evidence="8 12" id="KW-1133">Transmembrane helix</keyword>
<evidence type="ECO:0000256" key="4">
    <source>
        <dbReference type="ARBA" id="ARBA00022692"/>
    </source>
</evidence>
<dbReference type="InterPro" id="IPR005821">
    <property type="entry name" value="Ion_trans_dom"/>
</dbReference>
<dbReference type="AlphaFoldDB" id="A0A833GY28"/>
<dbReference type="GO" id="GO:0005249">
    <property type="term" value="F:voltage-gated potassium channel activity"/>
    <property type="evidence" value="ECO:0007669"/>
    <property type="project" value="InterPro"/>
</dbReference>
<keyword evidence="4 12" id="KW-0812">Transmembrane</keyword>
<organism evidence="14 15">
    <name type="scientific">Leptonema illini</name>
    <dbReference type="NCBI Taxonomy" id="183"/>
    <lineage>
        <taxon>Bacteria</taxon>
        <taxon>Pseudomonadati</taxon>
        <taxon>Spirochaetota</taxon>
        <taxon>Spirochaetia</taxon>
        <taxon>Leptospirales</taxon>
        <taxon>Leptospiraceae</taxon>
        <taxon>Leptonema</taxon>
    </lineage>
</organism>
<dbReference type="InterPro" id="IPR027359">
    <property type="entry name" value="Volt_channel_dom_sf"/>
</dbReference>
<reference evidence="14 15" key="1">
    <citation type="submission" date="2019-10" db="EMBL/GenBank/DDBJ databases">
        <title>Extracellular Electron Transfer in a Candidatus Methanoperedens spp. Enrichment Culture.</title>
        <authorList>
            <person name="Berger S."/>
            <person name="Rangel Shaw D."/>
            <person name="Berben T."/>
            <person name="In 'T Zandt M."/>
            <person name="Frank J."/>
            <person name="Reimann J."/>
            <person name="Jetten M.S.M."/>
            <person name="Welte C.U."/>
        </authorList>
    </citation>
    <scope>NUCLEOTIDE SEQUENCE [LARGE SCALE GENOMIC DNA]</scope>
    <source>
        <strain evidence="14">SB12</strain>
    </source>
</reference>
<evidence type="ECO:0000256" key="11">
    <source>
        <dbReference type="ARBA" id="ARBA00023303"/>
    </source>
</evidence>
<evidence type="ECO:0000313" key="15">
    <source>
        <dbReference type="Proteomes" id="UP000460298"/>
    </source>
</evidence>
<evidence type="ECO:0000259" key="13">
    <source>
        <dbReference type="Pfam" id="PF00520"/>
    </source>
</evidence>
<keyword evidence="3" id="KW-0633">Potassium transport</keyword>
<evidence type="ECO:0000256" key="9">
    <source>
        <dbReference type="ARBA" id="ARBA00023065"/>
    </source>
</evidence>
<keyword evidence="2" id="KW-0813">Transport</keyword>
<dbReference type="Gene3D" id="1.10.287.70">
    <property type="match status" value="1"/>
</dbReference>
<dbReference type="PANTHER" id="PTHR11537:SF254">
    <property type="entry name" value="POTASSIUM VOLTAGE-GATED CHANNEL PROTEIN SHAB"/>
    <property type="match status" value="1"/>
</dbReference>
<keyword evidence="7" id="KW-0630">Potassium</keyword>
<dbReference type="InterPro" id="IPR028325">
    <property type="entry name" value="VG_K_chnl"/>
</dbReference>
<keyword evidence="6" id="KW-0851">Voltage-gated channel</keyword>
<dbReference type="GO" id="GO:0001508">
    <property type="term" value="P:action potential"/>
    <property type="evidence" value="ECO:0007669"/>
    <property type="project" value="TreeGrafter"/>
</dbReference>
<dbReference type="Proteomes" id="UP000460298">
    <property type="component" value="Unassembled WGS sequence"/>
</dbReference>
<dbReference type="EMBL" id="WBUI01000031">
    <property type="protein sequence ID" value="KAB2929417.1"/>
    <property type="molecule type" value="Genomic_DNA"/>
</dbReference>
<dbReference type="Gene3D" id="1.20.120.350">
    <property type="entry name" value="Voltage-gated potassium channels. Chain C"/>
    <property type="match status" value="1"/>
</dbReference>
<feature type="transmembrane region" description="Helical" evidence="12">
    <location>
        <begin position="39"/>
        <end position="60"/>
    </location>
</feature>
<gene>
    <name evidence="14" type="ORF">F9K24_19770</name>
</gene>
<evidence type="ECO:0000256" key="6">
    <source>
        <dbReference type="ARBA" id="ARBA00022882"/>
    </source>
</evidence>
<evidence type="ECO:0000256" key="5">
    <source>
        <dbReference type="ARBA" id="ARBA00022826"/>
    </source>
</evidence>